<accession>A0A4C1WT72</accession>
<reference evidence="2 3" key="1">
    <citation type="journal article" date="2019" name="Commun. Biol.">
        <title>The bagworm genome reveals a unique fibroin gene that provides high tensile strength.</title>
        <authorList>
            <person name="Kono N."/>
            <person name="Nakamura H."/>
            <person name="Ohtoshi R."/>
            <person name="Tomita M."/>
            <person name="Numata K."/>
            <person name="Arakawa K."/>
        </authorList>
    </citation>
    <scope>NUCLEOTIDE SEQUENCE [LARGE SCALE GENOMIC DNA]</scope>
</reference>
<dbReference type="Proteomes" id="UP000299102">
    <property type="component" value="Unassembled WGS sequence"/>
</dbReference>
<protein>
    <submittedName>
        <fullName evidence="2">Uncharacterized protein</fullName>
    </submittedName>
</protein>
<sequence length="292" mass="32822">MDKVYSTYNTYADSAGPVYSYCPISTQANENTQISASEINEIKPVFSGNQTEDEKRETNGHGSSDKTDMQSLHSSNAANQIIPRIVQVYQTTVTNSIKIQNSQIIQLLPTPQTQENIVYKQTLQQSLPQFSNVQVISQALQPQHVIEPSSEQLAEHVLPTSQSSQSQIITSDQSFQPQQIIHTATNSSQQNFQQDQTTQSGSPVQSLSQQTPHQDQSEQSLIHIGDVQQQNQPSFQLTQHLLVPRFYKQQMDAFQAQPYYEYQTGVFQKNPAHIVITKIEPDMRVASTNPLE</sequence>
<feature type="compositionally biased region" description="Polar residues" evidence="1">
    <location>
        <begin position="201"/>
        <end position="219"/>
    </location>
</feature>
<proteinExistence type="predicted"/>
<evidence type="ECO:0000256" key="1">
    <source>
        <dbReference type="SAM" id="MobiDB-lite"/>
    </source>
</evidence>
<keyword evidence="3" id="KW-1185">Reference proteome</keyword>
<feature type="region of interest" description="Disordered" evidence="1">
    <location>
        <begin position="186"/>
        <end position="219"/>
    </location>
</feature>
<dbReference type="EMBL" id="BGZK01000620">
    <property type="protein sequence ID" value="GBP53304.1"/>
    <property type="molecule type" value="Genomic_DNA"/>
</dbReference>
<feature type="compositionally biased region" description="Low complexity" evidence="1">
    <location>
        <begin position="186"/>
        <end position="200"/>
    </location>
</feature>
<gene>
    <name evidence="2" type="ORF">EVAR_44305_1</name>
</gene>
<evidence type="ECO:0000313" key="3">
    <source>
        <dbReference type="Proteomes" id="UP000299102"/>
    </source>
</evidence>
<comment type="caution">
    <text evidence="2">The sequence shown here is derived from an EMBL/GenBank/DDBJ whole genome shotgun (WGS) entry which is preliminary data.</text>
</comment>
<feature type="region of interest" description="Disordered" evidence="1">
    <location>
        <begin position="45"/>
        <end position="72"/>
    </location>
</feature>
<organism evidence="2 3">
    <name type="scientific">Eumeta variegata</name>
    <name type="common">Bagworm moth</name>
    <name type="synonym">Eumeta japonica</name>
    <dbReference type="NCBI Taxonomy" id="151549"/>
    <lineage>
        <taxon>Eukaryota</taxon>
        <taxon>Metazoa</taxon>
        <taxon>Ecdysozoa</taxon>
        <taxon>Arthropoda</taxon>
        <taxon>Hexapoda</taxon>
        <taxon>Insecta</taxon>
        <taxon>Pterygota</taxon>
        <taxon>Neoptera</taxon>
        <taxon>Endopterygota</taxon>
        <taxon>Lepidoptera</taxon>
        <taxon>Glossata</taxon>
        <taxon>Ditrysia</taxon>
        <taxon>Tineoidea</taxon>
        <taxon>Psychidae</taxon>
        <taxon>Oiketicinae</taxon>
        <taxon>Eumeta</taxon>
    </lineage>
</organism>
<evidence type="ECO:0000313" key="2">
    <source>
        <dbReference type="EMBL" id="GBP53304.1"/>
    </source>
</evidence>
<dbReference type="AlphaFoldDB" id="A0A4C1WT72"/>
<name>A0A4C1WT72_EUMVA</name>
<feature type="compositionally biased region" description="Basic and acidic residues" evidence="1">
    <location>
        <begin position="52"/>
        <end position="68"/>
    </location>
</feature>